<evidence type="ECO:0000256" key="1">
    <source>
        <dbReference type="ARBA" id="ARBA00004651"/>
    </source>
</evidence>
<comment type="caution">
    <text evidence="10">The sequence shown here is derived from an EMBL/GenBank/DDBJ whole genome shotgun (WGS) entry which is preliminary data.</text>
</comment>
<feature type="transmembrane region" description="Helical" evidence="8">
    <location>
        <begin position="407"/>
        <end position="428"/>
    </location>
</feature>
<evidence type="ECO:0000256" key="4">
    <source>
        <dbReference type="ARBA" id="ARBA00022692"/>
    </source>
</evidence>
<evidence type="ECO:0000259" key="9">
    <source>
        <dbReference type="Pfam" id="PF00361"/>
    </source>
</evidence>
<evidence type="ECO:0000313" key="11">
    <source>
        <dbReference type="Proteomes" id="UP000658278"/>
    </source>
</evidence>
<evidence type="ECO:0000256" key="2">
    <source>
        <dbReference type="ARBA" id="ARBA00005346"/>
    </source>
</evidence>
<dbReference type="GO" id="GO:0005886">
    <property type="term" value="C:plasma membrane"/>
    <property type="evidence" value="ECO:0007669"/>
    <property type="project" value="UniProtKB-SubCell"/>
</dbReference>
<feature type="transmembrane region" description="Helical" evidence="8">
    <location>
        <begin position="205"/>
        <end position="230"/>
    </location>
</feature>
<dbReference type="PANTHER" id="PTHR42703">
    <property type="entry name" value="NADH DEHYDROGENASE"/>
    <property type="match status" value="1"/>
</dbReference>
<dbReference type="RefSeq" id="WP_200277537.1">
    <property type="nucleotide sequence ID" value="NZ_JAENII010000003.1"/>
</dbReference>
<dbReference type="InterPro" id="IPR050586">
    <property type="entry name" value="CPA3_Na-H_Antiporter_D"/>
</dbReference>
<comment type="subcellular location">
    <subcellularLocation>
        <location evidence="1">Cell membrane</location>
        <topology evidence="1">Multi-pass membrane protein</topology>
    </subcellularLocation>
    <subcellularLocation>
        <location evidence="7">Membrane</location>
        <topology evidence="7">Multi-pass membrane protein</topology>
    </subcellularLocation>
</comment>
<accession>A0A934RCI3</accession>
<evidence type="ECO:0000256" key="7">
    <source>
        <dbReference type="RuleBase" id="RU000320"/>
    </source>
</evidence>
<feature type="domain" description="NADH:quinone oxidoreductase/Mrp antiporter transmembrane" evidence="9">
    <location>
        <begin position="128"/>
        <end position="418"/>
    </location>
</feature>
<feature type="transmembrane region" description="Helical" evidence="8">
    <location>
        <begin position="369"/>
        <end position="387"/>
    </location>
</feature>
<feature type="transmembrane region" description="Helical" evidence="8">
    <location>
        <begin position="32"/>
        <end position="53"/>
    </location>
</feature>
<feature type="transmembrane region" description="Helical" evidence="8">
    <location>
        <begin position="237"/>
        <end position="258"/>
    </location>
</feature>
<feature type="transmembrane region" description="Helical" evidence="8">
    <location>
        <begin position="300"/>
        <end position="318"/>
    </location>
</feature>
<keyword evidence="4 7" id="KW-0812">Transmembrane</keyword>
<keyword evidence="3" id="KW-1003">Cell membrane</keyword>
<feature type="transmembrane region" description="Helical" evidence="8">
    <location>
        <begin position="110"/>
        <end position="127"/>
    </location>
</feature>
<dbReference type="EMBL" id="JAENII010000003">
    <property type="protein sequence ID" value="MBK1826511.1"/>
    <property type="molecule type" value="Genomic_DNA"/>
</dbReference>
<evidence type="ECO:0000313" key="10">
    <source>
        <dbReference type="EMBL" id="MBK1826511.1"/>
    </source>
</evidence>
<comment type="similarity">
    <text evidence="2">Belongs to the CPA3 antiporters (TC 2.A.63) subunit D family.</text>
</comment>
<organism evidence="10 11">
    <name type="scientific">Haloferula rosea</name>
    <dbReference type="NCBI Taxonomy" id="490093"/>
    <lineage>
        <taxon>Bacteria</taxon>
        <taxon>Pseudomonadati</taxon>
        <taxon>Verrucomicrobiota</taxon>
        <taxon>Verrucomicrobiia</taxon>
        <taxon>Verrucomicrobiales</taxon>
        <taxon>Verrucomicrobiaceae</taxon>
        <taxon>Haloferula</taxon>
    </lineage>
</organism>
<sequence length="497" mass="52765">MNDLLVISPILVPLITVIACLLPGLSRRASDTVSLFSAFVLVAACVGLLVQVASHGTLTLRAGSWAPPFGIVLVADTLSVLMLAISSIVALAVLIYGVRGGEEDSSPGHLHVLIHGLMLGVNGSFLTGDLFNLYVWFEVMLISSFILMVREGKRSQLPGGLSYVLLNLLASALFLSGAGLIYGKLGTLNLADMASKLGALEDPDLVNTSGALIFVAFAAKAALFPFHFWLPASYHRAAPAISALFAGLLTKVGVYALLRLFTLVFTPDNGFSSTLILYFSMATMVIGVLGAVAQYHIRRLLAFHIISQIGYMTAGLALGGELALAAVIFYVIHHIAVKSTLFLVGGVLEARTGTADIRQHGGFYKSSPLLALCFLIPAFSLGGIPPLSGFWAKLNLLQAGVETEHWLFIGTALVVGILTLFSMIKIWNESFWKAPPEGMEADRPLSGRPYPAMLLLCVLTLVFSLGGAFVFKLAKQAATELCDPSGYLNAVLKGGAL</sequence>
<protein>
    <submittedName>
        <fullName evidence="10">Na+/H+ antiporter subunit D</fullName>
    </submittedName>
</protein>
<dbReference type="Pfam" id="PF00361">
    <property type="entry name" value="Proton_antipo_M"/>
    <property type="match status" value="1"/>
</dbReference>
<evidence type="ECO:0000256" key="3">
    <source>
        <dbReference type="ARBA" id="ARBA00022475"/>
    </source>
</evidence>
<dbReference type="Proteomes" id="UP000658278">
    <property type="component" value="Unassembled WGS sequence"/>
</dbReference>
<evidence type="ECO:0000256" key="5">
    <source>
        <dbReference type="ARBA" id="ARBA00022989"/>
    </source>
</evidence>
<evidence type="ECO:0000256" key="8">
    <source>
        <dbReference type="SAM" id="Phobius"/>
    </source>
</evidence>
<gene>
    <name evidence="10" type="ORF">JIN81_05740</name>
</gene>
<feature type="transmembrane region" description="Helical" evidence="8">
    <location>
        <begin position="324"/>
        <end position="348"/>
    </location>
</feature>
<dbReference type="PANTHER" id="PTHR42703:SF1">
    <property type="entry name" value="NA(+)_H(+) ANTIPORTER SUBUNIT D1"/>
    <property type="match status" value="1"/>
</dbReference>
<feature type="transmembrane region" description="Helical" evidence="8">
    <location>
        <begin position="161"/>
        <end position="185"/>
    </location>
</feature>
<proteinExistence type="inferred from homology"/>
<evidence type="ECO:0000256" key="6">
    <source>
        <dbReference type="ARBA" id="ARBA00023136"/>
    </source>
</evidence>
<dbReference type="PRINTS" id="PR01434">
    <property type="entry name" value="NADHDHGNASE5"/>
</dbReference>
<feature type="transmembrane region" description="Helical" evidence="8">
    <location>
        <begin position="133"/>
        <end position="149"/>
    </location>
</feature>
<feature type="transmembrane region" description="Helical" evidence="8">
    <location>
        <begin position="65"/>
        <end position="98"/>
    </location>
</feature>
<keyword evidence="5 8" id="KW-1133">Transmembrane helix</keyword>
<feature type="transmembrane region" description="Helical" evidence="8">
    <location>
        <begin position="6"/>
        <end position="25"/>
    </location>
</feature>
<dbReference type="AlphaFoldDB" id="A0A934RCI3"/>
<feature type="transmembrane region" description="Helical" evidence="8">
    <location>
        <begin position="449"/>
        <end position="471"/>
    </location>
</feature>
<name>A0A934RCI3_9BACT</name>
<keyword evidence="6 8" id="KW-0472">Membrane</keyword>
<keyword evidence="11" id="KW-1185">Reference proteome</keyword>
<feature type="transmembrane region" description="Helical" evidence="8">
    <location>
        <begin position="270"/>
        <end position="293"/>
    </location>
</feature>
<reference evidence="10" key="1">
    <citation type="submission" date="2021-01" db="EMBL/GenBank/DDBJ databases">
        <title>Modified the classification status of verrucomicrobia.</title>
        <authorList>
            <person name="Feng X."/>
        </authorList>
    </citation>
    <scope>NUCLEOTIDE SEQUENCE</scope>
    <source>
        <strain evidence="10">KCTC 22201</strain>
    </source>
</reference>
<dbReference type="InterPro" id="IPR001750">
    <property type="entry name" value="ND/Mrp_TM"/>
</dbReference>